<dbReference type="RefSeq" id="WP_063984116.1">
    <property type="nucleotide sequence ID" value="NZ_CP088100.1"/>
</dbReference>
<protein>
    <submittedName>
        <fullName evidence="6">ABC transporter substrate-binding protein</fullName>
    </submittedName>
</protein>
<dbReference type="PANTHER" id="PTHR30483">
    <property type="entry name" value="LEUCINE-SPECIFIC-BINDING PROTEIN"/>
    <property type="match status" value="1"/>
</dbReference>
<accession>A0ABY3QYA3</accession>
<feature type="signal peptide" evidence="4">
    <location>
        <begin position="1"/>
        <end position="31"/>
    </location>
</feature>
<reference evidence="6" key="1">
    <citation type="submission" date="2021-11" db="EMBL/GenBank/DDBJ databases">
        <title>Australian commercial rhizobial inoculants.</title>
        <authorList>
            <person name="Kohlmeier M.G."/>
            <person name="O'Hara G.W."/>
            <person name="Colombi E."/>
            <person name="Ramsay J.P."/>
            <person name="Terpolilli J."/>
        </authorList>
    </citation>
    <scope>NUCLEOTIDE SEQUENCE</scope>
    <source>
        <strain evidence="6">CC829</strain>
    </source>
</reference>
<organism evidence="6 7">
    <name type="scientific">Bradyrhizobium barranii</name>
    <dbReference type="NCBI Taxonomy" id="2992140"/>
    <lineage>
        <taxon>Bacteria</taxon>
        <taxon>Pseudomonadati</taxon>
        <taxon>Pseudomonadota</taxon>
        <taxon>Alphaproteobacteria</taxon>
        <taxon>Hyphomicrobiales</taxon>
        <taxon>Nitrobacteraceae</taxon>
        <taxon>Bradyrhizobium</taxon>
    </lineage>
</organism>
<comment type="similarity">
    <text evidence="1">Belongs to the leucine-binding protein family.</text>
</comment>
<keyword evidence="7" id="KW-1185">Reference proteome</keyword>
<evidence type="ECO:0000313" key="6">
    <source>
        <dbReference type="EMBL" id="UFW90057.1"/>
    </source>
</evidence>
<dbReference type="SUPFAM" id="SSF53822">
    <property type="entry name" value="Periplasmic binding protein-like I"/>
    <property type="match status" value="1"/>
</dbReference>
<proteinExistence type="inferred from homology"/>
<dbReference type="Pfam" id="PF13458">
    <property type="entry name" value="Peripla_BP_6"/>
    <property type="match status" value="1"/>
</dbReference>
<feature type="chain" id="PRO_5045070749" evidence="4">
    <location>
        <begin position="32"/>
        <end position="399"/>
    </location>
</feature>
<name>A0ABY3QYA3_9BRAD</name>
<dbReference type="InterPro" id="IPR051010">
    <property type="entry name" value="BCAA_transport"/>
</dbReference>
<evidence type="ECO:0000259" key="5">
    <source>
        <dbReference type="Pfam" id="PF13458"/>
    </source>
</evidence>
<sequence>MTVRPFLMSAVLKRVATAATITAMLSGMAQAASGKLTIGLVLPMSGAFADQGQYYENGVKLYQKLHGSTVAGLTVETVLRDDQGPGSGDLARRLTQELIVRNKADVILGYSFTPNAMSAATLLTEARKPAVIVNAATSIITEKSPYFVRVSFTLPQLAATLGAWAAKNNIKTAYTIVSDYAPGIDAETWFKKSFEAGGGKVIGDARTPVAAMEYSPFLQRAMEAKPDAVFAFNPGGDVSVAFMKAAKERGLVKSGIKLLVTGDVVDDYMLAAMGDAVDGVISSMHYQVELDNKANAGFLKSYKEMFGANAVPSVRTVQAYDAMALIYKAVEKTNGNLDGDALMAAFKGTKLDSPRGPVEIDPATRDVVENIYIRKGEQKDGGWHNIAFDTIEAVKDPAK</sequence>
<keyword evidence="2 4" id="KW-0732">Signal</keyword>
<evidence type="ECO:0000256" key="4">
    <source>
        <dbReference type="SAM" id="SignalP"/>
    </source>
</evidence>
<evidence type="ECO:0000313" key="7">
    <source>
        <dbReference type="Proteomes" id="UP001430990"/>
    </source>
</evidence>
<dbReference type="PANTHER" id="PTHR30483:SF6">
    <property type="entry name" value="PERIPLASMIC BINDING PROTEIN OF ABC TRANSPORTER FOR NATURAL AMINO ACIDS"/>
    <property type="match status" value="1"/>
</dbReference>
<dbReference type="InterPro" id="IPR028081">
    <property type="entry name" value="Leu-bd"/>
</dbReference>
<evidence type="ECO:0000256" key="1">
    <source>
        <dbReference type="ARBA" id="ARBA00010062"/>
    </source>
</evidence>
<dbReference type="Proteomes" id="UP001430990">
    <property type="component" value="Chromosome"/>
</dbReference>
<dbReference type="Gene3D" id="3.40.50.2300">
    <property type="match status" value="2"/>
</dbReference>
<dbReference type="InterPro" id="IPR028082">
    <property type="entry name" value="Peripla_BP_I"/>
</dbReference>
<keyword evidence="3" id="KW-0813">Transport</keyword>
<keyword evidence="3" id="KW-0029">Amino-acid transport</keyword>
<evidence type="ECO:0000256" key="2">
    <source>
        <dbReference type="ARBA" id="ARBA00022729"/>
    </source>
</evidence>
<dbReference type="EMBL" id="CP088100">
    <property type="protein sequence ID" value="UFW90057.1"/>
    <property type="molecule type" value="Genomic_DNA"/>
</dbReference>
<dbReference type="CDD" id="cd20013">
    <property type="entry name" value="PBP1_RPA0985_benzoate-like"/>
    <property type="match status" value="1"/>
</dbReference>
<feature type="domain" description="Leucine-binding protein" evidence="5">
    <location>
        <begin position="36"/>
        <end position="377"/>
    </location>
</feature>
<evidence type="ECO:0000256" key="3">
    <source>
        <dbReference type="ARBA" id="ARBA00022970"/>
    </source>
</evidence>
<gene>
    <name evidence="6" type="ORF">BjapCC829_16645</name>
</gene>